<dbReference type="GO" id="GO:0016491">
    <property type="term" value="F:oxidoreductase activity"/>
    <property type="evidence" value="ECO:0007669"/>
    <property type="project" value="UniProtKB-KW"/>
</dbReference>
<dbReference type="Proteomes" id="UP000553343">
    <property type="component" value="Unassembled WGS sequence"/>
</dbReference>
<organism evidence="7 8">
    <name type="scientific">Desulfobacter latus</name>
    <dbReference type="NCBI Taxonomy" id="2292"/>
    <lineage>
        <taxon>Bacteria</taxon>
        <taxon>Pseudomonadati</taxon>
        <taxon>Thermodesulfobacteriota</taxon>
        <taxon>Desulfobacteria</taxon>
        <taxon>Desulfobacterales</taxon>
        <taxon>Desulfobacteraceae</taxon>
        <taxon>Desulfobacter</taxon>
    </lineage>
</organism>
<dbReference type="RefSeq" id="WP_218576653.1">
    <property type="nucleotide sequence ID" value="NZ_JACADJ010000028.1"/>
</dbReference>
<protein>
    <submittedName>
        <fullName evidence="7">Thioredoxin domain-containing protein</fullName>
    </submittedName>
</protein>
<evidence type="ECO:0000256" key="3">
    <source>
        <dbReference type="ARBA" id="ARBA00023002"/>
    </source>
</evidence>
<gene>
    <name evidence="7" type="ORF">HXW94_09645</name>
</gene>
<evidence type="ECO:0000313" key="7">
    <source>
        <dbReference type="EMBL" id="NWH05246.1"/>
    </source>
</evidence>
<evidence type="ECO:0000256" key="5">
    <source>
        <dbReference type="ARBA" id="ARBA00023284"/>
    </source>
</evidence>
<dbReference type="Pfam" id="PF13462">
    <property type="entry name" value="Thioredoxin_4"/>
    <property type="match status" value="1"/>
</dbReference>
<comment type="similarity">
    <text evidence="1">Belongs to the thioredoxin family. DsbA subfamily.</text>
</comment>
<dbReference type="PROSITE" id="PS51352">
    <property type="entry name" value="THIOREDOXIN_2"/>
    <property type="match status" value="1"/>
</dbReference>
<keyword evidence="4" id="KW-1015">Disulfide bond</keyword>
<evidence type="ECO:0000313" key="8">
    <source>
        <dbReference type="Proteomes" id="UP000553343"/>
    </source>
</evidence>
<dbReference type="InterPro" id="IPR013766">
    <property type="entry name" value="Thioredoxin_domain"/>
</dbReference>
<dbReference type="SUPFAM" id="SSF52833">
    <property type="entry name" value="Thioredoxin-like"/>
    <property type="match status" value="1"/>
</dbReference>
<reference evidence="7 8" key="1">
    <citation type="submission" date="2020-06" db="EMBL/GenBank/DDBJ databases">
        <title>High-quality draft genome of sulfate reducer Desulfobacter latus type strain AcrS2 isolated from marine sediment.</title>
        <authorList>
            <person name="Hoppe M."/>
            <person name="Larsen C.K."/>
            <person name="Marshall I.P.G."/>
            <person name="Schramm A."/>
            <person name="Marietou A.G."/>
        </authorList>
    </citation>
    <scope>NUCLEOTIDE SEQUENCE [LARGE SCALE GENOMIC DNA]</scope>
    <source>
        <strain evidence="7 8">AcRS2</strain>
    </source>
</reference>
<proteinExistence type="inferred from homology"/>
<keyword evidence="3" id="KW-0560">Oxidoreductase</keyword>
<name>A0A850TCW3_9BACT</name>
<dbReference type="InterPro" id="IPR012336">
    <property type="entry name" value="Thioredoxin-like_fold"/>
</dbReference>
<evidence type="ECO:0000256" key="1">
    <source>
        <dbReference type="ARBA" id="ARBA00005791"/>
    </source>
</evidence>
<dbReference type="Gene3D" id="3.40.30.10">
    <property type="entry name" value="Glutaredoxin"/>
    <property type="match status" value="1"/>
</dbReference>
<evidence type="ECO:0000256" key="2">
    <source>
        <dbReference type="ARBA" id="ARBA00022729"/>
    </source>
</evidence>
<dbReference type="AlphaFoldDB" id="A0A850TCW3"/>
<feature type="domain" description="Thioredoxin" evidence="6">
    <location>
        <begin position="33"/>
        <end position="227"/>
    </location>
</feature>
<keyword evidence="2" id="KW-0732">Signal</keyword>
<comment type="caution">
    <text evidence="7">The sequence shown here is derived from an EMBL/GenBank/DDBJ whole genome shotgun (WGS) entry which is preliminary data.</text>
</comment>
<sequence>MFVLTKQGTVEIYSLTGFLEESLPLNFPADLISSAGRGDILFLTDSNTGNIRIVQLDFIQNINIQGAPIRGPEDAQVAVVIFTDFQCVFCDNARILLDQVTEAYPNQVKIVYKNFPLSMHNFARQAAAAAMAAQKQGKFWPMHDLLFDNSKILSEEKLKEFALTLKLDMEKFNSDMMSTSLNRQIKNDIIDGRKAGVQGTPTIFINGRLMKRRGLAEIKKMIDAELKVQ</sequence>
<evidence type="ECO:0000256" key="4">
    <source>
        <dbReference type="ARBA" id="ARBA00023157"/>
    </source>
</evidence>
<keyword evidence="8" id="KW-1185">Reference proteome</keyword>
<accession>A0A850TCW3</accession>
<keyword evidence="5" id="KW-0676">Redox-active center</keyword>
<dbReference type="InterPro" id="IPR036249">
    <property type="entry name" value="Thioredoxin-like_sf"/>
</dbReference>
<dbReference type="PANTHER" id="PTHR13887">
    <property type="entry name" value="GLUTATHIONE S-TRANSFERASE KAPPA"/>
    <property type="match status" value="1"/>
</dbReference>
<evidence type="ECO:0000259" key="6">
    <source>
        <dbReference type="PROSITE" id="PS51352"/>
    </source>
</evidence>
<dbReference type="PANTHER" id="PTHR13887:SF14">
    <property type="entry name" value="DISULFIDE BOND FORMATION PROTEIN D"/>
    <property type="match status" value="1"/>
</dbReference>
<dbReference type="EMBL" id="JACADJ010000028">
    <property type="protein sequence ID" value="NWH05246.1"/>
    <property type="molecule type" value="Genomic_DNA"/>
</dbReference>